<comment type="catalytic activity">
    <reaction evidence="1 11">
        <text>[(1-&gt;4)-alpha-D-glucosyl](n) + ADP-alpha-D-glucose = [(1-&gt;4)-alpha-D-glucosyl](n+1) + ADP + H(+)</text>
        <dbReference type="Rhea" id="RHEA:18189"/>
        <dbReference type="Rhea" id="RHEA-COMP:9584"/>
        <dbReference type="Rhea" id="RHEA-COMP:9587"/>
        <dbReference type="ChEBI" id="CHEBI:15378"/>
        <dbReference type="ChEBI" id="CHEBI:15444"/>
        <dbReference type="ChEBI" id="CHEBI:57498"/>
        <dbReference type="ChEBI" id="CHEBI:456216"/>
        <dbReference type="EC" id="2.4.1.21"/>
    </reaction>
</comment>
<reference evidence="14 15" key="1">
    <citation type="submission" date="2018-11" db="EMBL/GenBank/DDBJ databases">
        <title>Draft genome analysis of Rheinheimera mesophila isolated from an industrial waste site.</title>
        <authorList>
            <person name="Yu Q."/>
            <person name="Qi Y."/>
            <person name="Zhang H."/>
            <person name="Lu Y."/>
            <person name="Pu J."/>
        </authorList>
    </citation>
    <scope>NUCLEOTIDE SEQUENCE [LARGE SCALE GENOMIC DNA]</scope>
    <source>
        <strain evidence="14 15">IITR13</strain>
    </source>
</reference>
<dbReference type="GO" id="GO:0005978">
    <property type="term" value="P:glycogen biosynthetic process"/>
    <property type="evidence" value="ECO:0007669"/>
    <property type="project" value="UniProtKB-UniRule"/>
</dbReference>
<dbReference type="RefSeq" id="WP_046521081.1">
    <property type="nucleotide sequence ID" value="NZ_LAVS01000090.1"/>
</dbReference>
<comment type="function">
    <text evidence="2 11">Synthesizes alpha-1,4-glucan chains using ADP-glucose.</text>
</comment>
<evidence type="ECO:0000256" key="3">
    <source>
        <dbReference type="ARBA" id="ARBA00004964"/>
    </source>
</evidence>
<dbReference type="Pfam" id="PF08323">
    <property type="entry name" value="Glyco_transf_5"/>
    <property type="match status" value="1"/>
</dbReference>
<evidence type="ECO:0000259" key="12">
    <source>
        <dbReference type="Pfam" id="PF00534"/>
    </source>
</evidence>
<feature type="domain" description="Starch synthase catalytic" evidence="13">
    <location>
        <begin position="2"/>
        <end position="228"/>
    </location>
</feature>
<keyword evidence="8 11" id="KW-0808">Transferase</keyword>
<dbReference type="GO" id="GO:0009011">
    <property type="term" value="F:alpha-1,4-glucan glucosyltransferase (ADP-glucose donor) activity"/>
    <property type="evidence" value="ECO:0007669"/>
    <property type="project" value="UniProtKB-UniRule"/>
</dbReference>
<comment type="similarity">
    <text evidence="4 11">Belongs to the glycosyltransferase 1 family. Bacterial/plant glycogen synthase subfamily.</text>
</comment>
<dbReference type="SUPFAM" id="SSF53756">
    <property type="entry name" value="UDP-Glycosyltransferase/glycogen phosphorylase"/>
    <property type="match status" value="1"/>
</dbReference>
<dbReference type="Proteomes" id="UP000276260">
    <property type="component" value="Unassembled WGS sequence"/>
</dbReference>
<dbReference type="Gene3D" id="3.40.50.2000">
    <property type="entry name" value="Glycogen Phosphorylase B"/>
    <property type="match status" value="2"/>
</dbReference>
<accession>A0A3P3QN25</accession>
<evidence type="ECO:0000256" key="4">
    <source>
        <dbReference type="ARBA" id="ARBA00010281"/>
    </source>
</evidence>
<dbReference type="CDD" id="cd03791">
    <property type="entry name" value="GT5_Glycogen_synthase_DULL1-like"/>
    <property type="match status" value="1"/>
</dbReference>
<name>A0A3P3QN25_9GAMM</name>
<evidence type="ECO:0000256" key="2">
    <source>
        <dbReference type="ARBA" id="ARBA00002764"/>
    </source>
</evidence>
<dbReference type="InterPro" id="IPR011835">
    <property type="entry name" value="GS/SS"/>
</dbReference>
<dbReference type="GO" id="GO:0004373">
    <property type="term" value="F:alpha-1,4-glucan glucosyltransferase (UDP-glucose donor) activity"/>
    <property type="evidence" value="ECO:0007669"/>
    <property type="project" value="InterPro"/>
</dbReference>
<dbReference type="EMBL" id="RRCF01000001">
    <property type="protein sequence ID" value="RRJ22642.1"/>
    <property type="molecule type" value="Genomic_DNA"/>
</dbReference>
<keyword evidence="15" id="KW-1185">Reference proteome</keyword>
<evidence type="ECO:0000256" key="5">
    <source>
        <dbReference type="ARBA" id="ARBA00012588"/>
    </source>
</evidence>
<dbReference type="EC" id="2.4.1.21" evidence="5 11"/>
<evidence type="ECO:0000256" key="11">
    <source>
        <dbReference type="HAMAP-Rule" id="MF_00484"/>
    </source>
</evidence>
<dbReference type="PANTHER" id="PTHR45825:SF11">
    <property type="entry name" value="ALPHA AMYLASE DOMAIN-CONTAINING PROTEIN"/>
    <property type="match status" value="1"/>
</dbReference>
<evidence type="ECO:0000256" key="10">
    <source>
        <dbReference type="ARBA" id="ARBA00031722"/>
    </source>
</evidence>
<dbReference type="HAMAP" id="MF_00484">
    <property type="entry name" value="Glycogen_synth"/>
    <property type="match status" value="1"/>
</dbReference>
<keyword evidence="7 11" id="KW-0328">Glycosyltransferase</keyword>
<dbReference type="UniPathway" id="UPA00164"/>
<comment type="caution">
    <text evidence="14">The sequence shown here is derived from an EMBL/GenBank/DDBJ whole genome shotgun (WGS) entry which is preliminary data.</text>
</comment>
<comment type="pathway">
    <text evidence="3 11">Glycan biosynthesis; glycogen biosynthesis.</text>
</comment>
<evidence type="ECO:0000313" key="15">
    <source>
        <dbReference type="Proteomes" id="UP000276260"/>
    </source>
</evidence>
<gene>
    <name evidence="11" type="primary">glgA</name>
    <name evidence="14" type="ORF">EIK76_00725</name>
</gene>
<evidence type="ECO:0000313" key="14">
    <source>
        <dbReference type="EMBL" id="RRJ22642.1"/>
    </source>
</evidence>
<dbReference type="InterPro" id="IPR001296">
    <property type="entry name" value="Glyco_trans_1"/>
</dbReference>
<evidence type="ECO:0000256" key="7">
    <source>
        <dbReference type="ARBA" id="ARBA00022676"/>
    </source>
</evidence>
<protein>
    <recommendedName>
        <fullName evidence="6 11">Glycogen synthase</fullName>
        <ecNumber evidence="5 11">2.4.1.21</ecNumber>
    </recommendedName>
    <alternativeName>
        <fullName evidence="10 11">Starch [bacterial glycogen] synthase</fullName>
    </alternativeName>
</protein>
<dbReference type="AlphaFoldDB" id="A0A3P3QN25"/>
<keyword evidence="9 11" id="KW-0320">Glycogen biosynthesis</keyword>
<feature type="domain" description="Glycosyl transferase family 1" evidence="12">
    <location>
        <begin position="273"/>
        <end position="434"/>
    </location>
</feature>
<evidence type="ECO:0000256" key="8">
    <source>
        <dbReference type="ARBA" id="ARBA00022679"/>
    </source>
</evidence>
<evidence type="ECO:0000256" key="9">
    <source>
        <dbReference type="ARBA" id="ARBA00023056"/>
    </source>
</evidence>
<dbReference type="PANTHER" id="PTHR45825">
    <property type="entry name" value="GRANULE-BOUND STARCH SYNTHASE 1, CHLOROPLASTIC/AMYLOPLASTIC"/>
    <property type="match status" value="1"/>
</dbReference>
<dbReference type="GO" id="GO:0005829">
    <property type="term" value="C:cytosol"/>
    <property type="evidence" value="ECO:0007669"/>
    <property type="project" value="TreeGrafter"/>
</dbReference>
<proteinExistence type="inferred from homology"/>
<organism evidence="14 15">
    <name type="scientific">Rheinheimera mesophila</name>
    <dbReference type="NCBI Taxonomy" id="1547515"/>
    <lineage>
        <taxon>Bacteria</taxon>
        <taxon>Pseudomonadati</taxon>
        <taxon>Pseudomonadota</taxon>
        <taxon>Gammaproteobacteria</taxon>
        <taxon>Chromatiales</taxon>
        <taxon>Chromatiaceae</taxon>
        <taxon>Rheinheimera</taxon>
    </lineage>
</organism>
<sequence length="467" mass="52114">MRVLFLCSEFEGVIKTGGLADACRGLAVQMQKHGHEVKVLMPRYGSLYTVPVEQSWSSVYFALGGEAQGCAVRSVVNTEVPLALIEHHDFFGRPRPYDDGQHAYADNALRFAFFCKAALQFCVDTGWIPDLIHGHDWQTGIAAYYLKQFYQQALPGTKMLFTVHNGAYQQALSAQDRALTEVYPSSSSAGSSMLALGLAYADKVNTVSKGYANELLSEPAANGLAALYQARGHDFSGILNGCDYEQWDPATDRYLTTNYSQMNLNGKRACKEQIRQKYQLDPGPAPLFVSVSRITAQKGFAYLLPALEQWLGEVDAQVLMMGTGEQGYIERLRALNAKFPGRFSFVEGFDEALSHQLEAAGDFFLMPSLFEPCGLNQIYSLRYGTVPLVRLTGGLKDTVRDLADSEPTGIGFYQPDEHALLEALNRALTLYQQQAWYKEVQQRGMQQRFGWAESALQYQQLYQQLRP</sequence>
<dbReference type="NCBIfam" id="TIGR02095">
    <property type="entry name" value="glgA"/>
    <property type="match status" value="1"/>
</dbReference>
<dbReference type="InterPro" id="IPR013534">
    <property type="entry name" value="Starch_synth_cat_dom"/>
</dbReference>
<evidence type="ECO:0000256" key="6">
    <source>
        <dbReference type="ARBA" id="ARBA00019935"/>
    </source>
</evidence>
<feature type="binding site" evidence="11">
    <location>
        <position position="15"/>
    </location>
    <ligand>
        <name>ADP-alpha-D-glucose</name>
        <dbReference type="ChEBI" id="CHEBI:57498"/>
    </ligand>
</feature>
<dbReference type="OrthoDB" id="9808590at2"/>
<evidence type="ECO:0000259" key="13">
    <source>
        <dbReference type="Pfam" id="PF08323"/>
    </source>
</evidence>
<dbReference type="Pfam" id="PF00534">
    <property type="entry name" value="Glycos_transf_1"/>
    <property type="match status" value="1"/>
</dbReference>
<evidence type="ECO:0000256" key="1">
    <source>
        <dbReference type="ARBA" id="ARBA00001478"/>
    </source>
</evidence>